<gene>
    <name evidence="3" type="ORF">SORBI_3004G043001</name>
</gene>
<dbReference type="ExpressionAtlas" id="A0A1Z5RLP1">
    <property type="expression patterns" value="baseline and differential"/>
</dbReference>
<dbReference type="PANTHER" id="PTHR33065">
    <property type="entry name" value="OS07G0486400 PROTEIN"/>
    <property type="match status" value="1"/>
</dbReference>
<dbReference type="Gramene" id="OQU84375">
    <property type="protein sequence ID" value="OQU84375"/>
    <property type="gene ID" value="SORBI_3004G043001"/>
</dbReference>
<dbReference type="Pfam" id="PF20241">
    <property type="entry name" value="DUF6598"/>
    <property type="match status" value="1"/>
</dbReference>
<dbReference type="Proteomes" id="UP000000768">
    <property type="component" value="Chromosome 4"/>
</dbReference>
<dbReference type="EMBL" id="CM000763">
    <property type="protein sequence ID" value="OQU84375.1"/>
    <property type="molecule type" value="Genomic_DNA"/>
</dbReference>
<protein>
    <recommendedName>
        <fullName evidence="2">DUF6598 domain-containing protein</fullName>
    </recommendedName>
</protein>
<evidence type="ECO:0000313" key="4">
    <source>
        <dbReference type="Proteomes" id="UP000000768"/>
    </source>
</evidence>
<dbReference type="InterPro" id="IPR046533">
    <property type="entry name" value="DUF6598"/>
</dbReference>
<evidence type="ECO:0000313" key="3">
    <source>
        <dbReference type="EMBL" id="OQU84375.1"/>
    </source>
</evidence>
<reference evidence="3 4" key="1">
    <citation type="journal article" date="2009" name="Nature">
        <title>The Sorghum bicolor genome and the diversification of grasses.</title>
        <authorList>
            <person name="Paterson A.H."/>
            <person name="Bowers J.E."/>
            <person name="Bruggmann R."/>
            <person name="Dubchak I."/>
            <person name="Grimwood J."/>
            <person name="Gundlach H."/>
            <person name="Haberer G."/>
            <person name="Hellsten U."/>
            <person name="Mitros T."/>
            <person name="Poliakov A."/>
            <person name="Schmutz J."/>
            <person name="Spannagl M."/>
            <person name="Tang H."/>
            <person name="Wang X."/>
            <person name="Wicker T."/>
            <person name="Bharti A.K."/>
            <person name="Chapman J."/>
            <person name="Feltus F.A."/>
            <person name="Gowik U."/>
            <person name="Grigoriev I.V."/>
            <person name="Lyons E."/>
            <person name="Maher C.A."/>
            <person name="Martis M."/>
            <person name="Narechania A."/>
            <person name="Otillar R.P."/>
            <person name="Penning B.W."/>
            <person name="Salamov A.A."/>
            <person name="Wang Y."/>
            <person name="Zhang L."/>
            <person name="Carpita N.C."/>
            <person name="Freeling M."/>
            <person name="Gingle A.R."/>
            <person name="Hash C.T."/>
            <person name="Keller B."/>
            <person name="Klein P."/>
            <person name="Kresovich S."/>
            <person name="McCann M.C."/>
            <person name="Ming R."/>
            <person name="Peterson D.G."/>
            <person name="Mehboob-ur-Rahman"/>
            <person name="Ware D."/>
            <person name="Westhoff P."/>
            <person name="Mayer K.F."/>
            <person name="Messing J."/>
            <person name="Rokhsar D.S."/>
        </authorList>
    </citation>
    <scope>NUCLEOTIDE SEQUENCE [LARGE SCALE GENOMIC DNA]</scope>
    <source>
        <strain evidence="4">cv. BTx623</strain>
    </source>
</reference>
<keyword evidence="4" id="KW-1185">Reference proteome</keyword>
<evidence type="ECO:0000256" key="1">
    <source>
        <dbReference type="SAM" id="MobiDB-lite"/>
    </source>
</evidence>
<proteinExistence type="predicted"/>
<feature type="domain" description="DUF6598" evidence="2">
    <location>
        <begin position="86"/>
        <end position="224"/>
    </location>
</feature>
<dbReference type="AlphaFoldDB" id="A0A1Z5RLP1"/>
<sequence length="225" mass="24630">MATTSGSGIKGGGDDTMAEADNGERDGRRTAAHNGDGDKHTRKKKIVLLCGDGPPARIEPMLLSDPKDCMFITGRQTCGMHYPRHMLQILSLKLAKIDVDGGPIELYGYMAARDVLEPLLNYVLNVSRNDPIVVEQGSLIEMTGPKRGIELCDTTLIEYDMRIKMDGEEEDDLQLIDGVSLVDERTTASAYAFTKRIHGDCGAVDITVSRLDFAVEATIEIRISE</sequence>
<name>A0A1Z5RLP1_SORBI</name>
<feature type="compositionally biased region" description="Basic and acidic residues" evidence="1">
    <location>
        <begin position="22"/>
        <end position="39"/>
    </location>
</feature>
<accession>A0A1Z5RLP1</accession>
<organism evidence="3 4">
    <name type="scientific">Sorghum bicolor</name>
    <name type="common">Sorghum</name>
    <name type="synonym">Sorghum vulgare</name>
    <dbReference type="NCBI Taxonomy" id="4558"/>
    <lineage>
        <taxon>Eukaryota</taxon>
        <taxon>Viridiplantae</taxon>
        <taxon>Streptophyta</taxon>
        <taxon>Embryophyta</taxon>
        <taxon>Tracheophyta</taxon>
        <taxon>Spermatophyta</taxon>
        <taxon>Magnoliopsida</taxon>
        <taxon>Liliopsida</taxon>
        <taxon>Poales</taxon>
        <taxon>Poaceae</taxon>
        <taxon>PACMAD clade</taxon>
        <taxon>Panicoideae</taxon>
        <taxon>Andropogonodae</taxon>
        <taxon>Andropogoneae</taxon>
        <taxon>Sorghinae</taxon>
        <taxon>Sorghum</taxon>
    </lineage>
</organism>
<reference evidence="4" key="2">
    <citation type="journal article" date="2018" name="Plant J.">
        <title>The Sorghum bicolor reference genome: improved assembly, gene annotations, a transcriptome atlas, and signatures of genome organization.</title>
        <authorList>
            <person name="McCormick R.F."/>
            <person name="Truong S.K."/>
            <person name="Sreedasyam A."/>
            <person name="Jenkins J."/>
            <person name="Shu S."/>
            <person name="Sims D."/>
            <person name="Kennedy M."/>
            <person name="Amirebrahimi M."/>
            <person name="Weers B.D."/>
            <person name="McKinley B."/>
            <person name="Mattison A."/>
            <person name="Morishige D.T."/>
            <person name="Grimwood J."/>
            <person name="Schmutz J."/>
            <person name="Mullet J.E."/>
        </authorList>
    </citation>
    <scope>NUCLEOTIDE SEQUENCE [LARGE SCALE GENOMIC DNA]</scope>
    <source>
        <strain evidence="4">cv. BTx623</strain>
    </source>
</reference>
<evidence type="ECO:0000259" key="2">
    <source>
        <dbReference type="Pfam" id="PF20241"/>
    </source>
</evidence>
<feature type="region of interest" description="Disordered" evidence="1">
    <location>
        <begin position="1"/>
        <end position="40"/>
    </location>
</feature>
<dbReference type="PANTHER" id="PTHR33065:SF212">
    <property type="entry name" value="DUF6598 DOMAIN-CONTAINING PROTEIN"/>
    <property type="match status" value="1"/>
</dbReference>